<dbReference type="PRINTS" id="PR00119">
    <property type="entry name" value="CATATPASE"/>
</dbReference>
<dbReference type="SUPFAM" id="SSF56784">
    <property type="entry name" value="HAD-like"/>
    <property type="match status" value="1"/>
</dbReference>
<dbReference type="Gene3D" id="3.40.50.1000">
    <property type="entry name" value="HAD superfamily/HAD-like"/>
    <property type="match status" value="1"/>
</dbReference>
<evidence type="ECO:0000313" key="1">
    <source>
        <dbReference type="EMBL" id="AGF57619.1"/>
    </source>
</evidence>
<dbReference type="Gene3D" id="3.30.1240.10">
    <property type="match status" value="1"/>
</dbReference>
<dbReference type="GO" id="GO:0005829">
    <property type="term" value="C:cytosol"/>
    <property type="evidence" value="ECO:0007669"/>
    <property type="project" value="TreeGrafter"/>
</dbReference>
<name>M1MI64_9CLOT</name>
<dbReference type="NCBIfam" id="TIGR00099">
    <property type="entry name" value="Cof-subfamily"/>
    <property type="match status" value="1"/>
</dbReference>
<dbReference type="PANTHER" id="PTHR10000:SF8">
    <property type="entry name" value="HAD SUPERFAMILY HYDROLASE-LIKE, TYPE 3"/>
    <property type="match status" value="1"/>
</dbReference>
<accession>M1MI64</accession>
<dbReference type="PATRIC" id="fig|931276.5.peg.3891"/>
<dbReference type="Pfam" id="PF08282">
    <property type="entry name" value="Hydrolase_3"/>
    <property type="match status" value="1"/>
</dbReference>
<reference evidence="1 2" key="1">
    <citation type="submission" date="2013-02" db="EMBL/GenBank/DDBJ databases">
        <title>Genome sequence of Clostridium saccharoperbutylacetonicum N1-4(HMT).</title>
        <authorList>
            <person name="Poehlein A."/>
            <person name="Daniel R."/>
        </authorList>
    </citation>
    <scope>NUCLEOTIDE SEQUENCE [LARGE SCALE GENOMIC DNA]</scope>
    <source>
        <strain evidence="2">N1-4(HMT)</strain>
    </source>
</reference>
<dbReference type="NCBIfam" id="TIGR01484">
    <property type="entry name" value="HAD-SF-IIB"/>
    <property type="match status" value="1"/>
</dbReference>
<keyword evidence="1" id="KW-0378">Hydrolase</keyword>
<dbReference type="PROSITE" id="PS01229">
    <property type="entry name" value="COF_2"/>
    <property type="match status" value="1"/>
</dbReference>
<dbReference type="STRING" id="36745.CLSAP_36330"/>
<dbReference type="RefSeq" id="WP_015393932.1">
    <property type="nucleotide sequence ID" value="NC_020291.1"/>
</dbReference>
<dbReference type="KEGG" id="csr:Cspa_c38590"/>
<dbReference type="SFLD" id="SFLDG01144">
    <property type="entry name" value="C2.B.4:_PGP_Like"/>
    <property type="match status" value="1"/>
</dbReference>
<dbReference type="InterPro" id="IPR023214">
    <property type="entry name" value="HAD_sf"/>
</dbReference>
<dbReference type="GO" id="GO:0000287">
    <property type="term" value="F:magnesium ion binding"/>
    <property type="evidence" value="ECO:0007669"/>
    <property type="project" value="TreeGrafter"/>
</dbReference>
<evidence type="ECO:0000313" key="2">
    <source>
        <dbReference type="Proteomes" id="UP000011728"/>
    </source>
</evidence>
<dbReference type="SFLD" id="SFLDS00003">
    <property type="entry name" value="Haloacid_Dehalogenase"/>
    <property type="match status" value="1"/>
</dbReference>
<dbReference type="OrthoDB" id="9781413at2"/>
<dbReference type="AlphaFoldDB" id="M1MI64"/>
<gene>
    <name evidence="1" type="ORF">Cspa_c38590</name>
</gene>
<dbReference type="InterPro" id="IPR036412">
    <property type="entry name" value="HAD-like_sf"/>
</dbReference>
<dbReference type="Proteomes" id="UP000011728">
    <property type="component" value="Chromosome"/>
</dbReference>
<dbReference type="GO" id="GO:0016791">
    <property type="term" value="F:phosphatase activity"/>
    <property type="evidence" value="ECO:0007669"/>
    <property type="project" value="TreeGrafter"/>
</dbReference>
<dbReference type="eggNOG" id="COG0561">
    <property type="taxonomic scope" value="Bacteria"/>
</dbReference>
<proteinExistence type="predicted"/>
<organism evidence="1 2">
    <name type="scientific">Clostridium saccharoperbutylacetonicum N1-4(HMT)</name>
    <dbReference type="NCBI Taxonomy" id="931276"/>
    <lineage>
        <taxon>Bacteria</taxon>
        <taxon>Bacillati</taxon>
        <taxon>Bacillota</taxon>
        <taxon>Clostridia</taxon>
        <taxon>Eubacteriales</taxon>
        <taxon>Clostridiaceae</taxon>
        <taxon>Clostridium</taxon>
    </lineage>
</organism>
<dbReference type="InterPro" id="IPR006379">
    <property type="entry name" value="HAD-SF_hydro_IIB"/>
</dbReference>
<keyword evidence="2" id="KW-1185">Reference proteome</keyword>
<dbReference type="HOGENOM" id="CLU_044146_1_3_9"/>
<sequence length="278" mass="31301">MKYKLVCIDLDGTLLNSKRRISEASKKILKKAEELGIYIVITTGRTFLDAKDYSNLIGLNSPIIACTGAIVKEKHEPDVIYKSTIEEELSRKLLIILKKYNAKPIFNSLSKTYCGNLIVATIMRYLKFKGYVNRSVKIEFVKNSERWDEVFHSEKNNIVKCEIISRSRNKINSLRKELLNMNSIEITSSSNHNIEITTKGTSKGNAIKILADHYKIKKEEIIAIGDSENDLSAIEFAGMGIAMGNASDAVKEISNFITDTNDNDGVAKAIEKFIFSKY</sequence>
<dbReference type="PANTHER" id="PTHR10000">
    <property type="entry name" value="PHOSPHOSERINE PHOSPHATASE"/>
    <property type="match status" value="1"/>
</dbReference>
<dbReference type="InterPro" id="IPR000150">
    <property type="entry name" value="Cof"/>
</dbReference>
<dbReference type="SFLD" id="SFLDG01140">
    <property type="entry name" value="C2.B:_Phosphomannomutase_and_P"/>
    <property type="match status" value="1"/>
</dbReference>
<dbReference type="PROSITE" id="PS01228">
    <property type="entry name" value="COF_1"/>
    <property type="match status" value="1"/>
</dbReference>
<dbReference type="CDD" id="cd07516">
    <property type="entry name" value="HAD_Pase"/>
    <property type="match status" value="1"/>
</dbReference>
<protein>
    <submittedName>
        <fullName evidence="1">HAD-superfamily hydrolase, subfamily IIB</fullName>
    </submittedName>
</protein>
<dbReference type="EMBL" id="CP004121">
    <property type="protein sequence ID" value="AGF57619.1"/>
    <property type="molecule type" value="Genomic_DNA"/>
</dbReference>